<evidence type="ECO:0000313" key="1">
    <source>
        <dbReference type="EMBL" id="RNA22479.1"/>
    </source>
</evidence>
<comment type="caution">
    <text evidence="1">The sequence shown here is derived from an EMBL/GenBank/DDBJ whole genome shotgun (WGS) entry which is preliminary data.</text>
</comment>
<evidence type="ECO:0000313" key="2">
    <source>
        <dbReference type="Proteomes" id="UP000276133"/>
    </source>
</evidence>
<dbReference type="Proteomes" id="UP000276133">
    <property type="component" value="Unassembled WGS sequence"/>
</dbReference>
<sequence length="126" mass="14297">MLLPMLISLIKDKGTSLLTILITCSNKPEFLECLKDSSYLQICEPFENYEIFYPKLATGYKNFVLKPFVCFTALNSSSSSLNRKQPKSELKDLFLARNTMPIKSEKCGRINLLSQKNSTCSMVLLN</sequence>
<name>A0A3M7RGA1_BRAPC</name>
<organism evidence="1 2">
    <name type="scientific">Brachionus plicatilis</name>
    <name type="common">Marine rotifer</name>
    <name type="synonym">Brachionus muelleri</name>
    <dbReference type="NCBI Taxonomy" id="10195"/>
    <lineage>
        <taxon>Eukaryota</taxon>
        <taxon>Metazoa</taxon>
        <taxon>Spiralia</taxon>
        <taxon>Gnathifera</taxon>
        <taxon>Rotifera</taxon>
        <taxon>Eurotatoria</taxon>
        <taxon>Monogononta</taxon>
        <taxon>Pseudotrocha</taxon>
        <taxon>Ploima</taxon>
        <taxon>Brachionidae</taxon>
        <taxon>Brachionus</taxon>
    </lineage>
</organism>
<dbReference type="EMBL" id="REGN01003441">
    <property type="protein sequence ID" value="RNA22479.1"/>
    <property type="molecule type" value="Genomic_DNA"/>
</dbReference>
<proteinExistence type="predicted"/>
<reference evidence="1 2" key="1">
    <citation type="journal article" date="2018" name="Sci. Rep.">
        <title>Genomic signatures of local adaptation to the degree of environmental predictability in rotifers.</title>
        <authorList>
            <person name="Franch-Gras L."/>
            <person name="Hahn C."/>
            <person name="Garcia-Roger E.M."/>
            <person name="Carmona M.J."/>
            <person name="Serra M."/>
            <person name="Gomez A."/>
        </authorList>
    </citation>
    <scope>NUCLEOTIDE SEQUENCE [LARGE SCALE GENOMIC DNA]</scope>
    <source>
        <strain evidence="1">HYR1</strain>
    </source>
</reference>
<accession>A0A3M7RGA1</accession>
<keyword evidence="2" id="KW-1185">Reference proteome</keyword>
<protein>
    <submittedName>
        <fullName evidence="1">Uncharacterized protein</fullName>
    </submittedName>
</protein>
<gene>
    <name evidence="1" type="ORF">BpHYR1_005221</name>
</gene>
<dbReference type="AlphaFoldDB" id="A0A3M7RGA1"/>